<dbReference type="Proteomes" id="UP000236928">
    <property type="component" value="Unassembled WGS sequence"/>
</dbReference>
<feature type="transmembrane region" description="Helical" evidence="2">
    <location>
        <begin position="45"/>
        <end position="69"/>
    </location>
</feature>
<gene>
    <name evidence="3" type="ORF">CmeUKMEL1_05560</name>
</gene>
<evidence type="ECO:0000256" key="1">
    <source>
        <dbReference type="SAM" id="MobiDB-lite"/>
    </source>
</evidence>
<proteinExistence type="predicted"/>
<organism evidence="3 4">
    <name type="scientific">Cryptosporidium meleagridis</name>
    <dbReference type="NCBI Taxonomy" id="93969"/>
    <lineage>
        <taxon>Eukaryota</taxon>
        <taxon>Sar</taxon>
        <taxon>Alveolata</taxon>
        <taxon>Apicomplexa</taxon>
        <taxon>Conoidasida</taxon>
        <taxon>Coccidia</taxon>
        <taxon>Eucoccidiorida</taxon>
        <taxon>Eimeriorina</taxon>
        <taxon>Cryptosporidiidae</taxon>
        <taxon>Cryptosporidium</taxon>
    </lineage>
</organism>
<accession>A0A2P4YZ57</accession>
<keyword evidence="2" id="KW-0812">Transmembrane</keyword>
<dbReference type="VEuPathDB" id="CryptoDB:CmeUKMEL1_05560"/>
<feature type="region of interest" description="Disordered" evidence="1">
    <location>
        <begin position="281"/>
        <end position="356"/>
    </location>
</feature>
<reference evidence="3 4" key="1">
    <citation type="submission" date="2014-04" db="EMBL/GenBank/DDBJ databases">
        <title>Comparative Genomics of Cryptosporidium Species.</title>
        <authorList>
            <person name="Silva J.C."/>
            <person name="Su Q."/>
            <person name="Chalmers R."/>
            <person name="Chibucos M.C."/>
            <person name="Elwin K."/>
            <person name="Godinez A."/>
            <person name="Guo F."/>
            <person name="Huynh K."/>
            <person name="Orvis J."/>
            <person name="Ott S."/>
            <person name="Sadzewicz L."/>
            <person name="Sengamalay N."/>
            <person name="Shetty A."/>
            <person name="Sun M."/>
            <person name="Tallon L."/>
            <person name="Xiao L."/>
            <person name="Zhang H."/>
            <person name="Fraser C.M."/>
            <person name="Zhu G."/>
            <person name="Kissinger J."/>
            <person name="Widmer G."/>
        </authorList>
    </citation>
    <scope>NUCLEOTIDE SEQUENCE [LARGE SCALE GENOMIC DNA]</scope>
    <source>
        <strain evidence="3 4">UKMEL1</strain>
    </source>
</reference>
<keyword evidence="2" id="KW-1133">Transmembrane helix</keyword>
<evidence type="ECO:0000313" key="3">
    <source>
        <dbReference type="EMBL" id="POM83071.1"/>
    </source>
</evidence>
<evidence type="ECO:0000313" key="4">
    <source>
        <dbReference type="Proteomes" id="UP000236928"/>
    </source>
</evidence>
<feature type="compositionally biased region" description="Basic and acidic residues" evidence="1">
    <location>
        <begin position="342"/>
        <end position="356"/>
    </location>
</feature>
<keyword evidence="4" id="KW-1185">Reference proteome</keyword>
<dbReference type="OrthoDB" id="329737at2759"/>
<protein>
    <submittedName>
        <fullName evidence="3">Putative integral membrane protein</fullName>
    </submittedName>
</protein>
<name>A0A2P4YZ57_9CRYT</name>
<feature type="compositionally biased region" description="Polar residues" evidence="1">
    <location>
        <begin position="329"/>
        <end position="341"/>
    </location>
</feature>
<dbReference type="AlphaFoldDB" id="A0A2P4YZ57"/>
<evidence type="ECO:0000256" key="2">
    <source>
        <dbReference type="SAM" id="Phobius"/>
    </source>
</evidence>
<comment type="caution">
    <text evidence="3">The sequence shown here is derived from an EMBL/GenBank/DDBJ whole genome shotgun (WGS) entry which is preliminary data.</text>
</comment>
<dbReference type="EMBL" id="JIBK01000009">
    <property type="protein sequence ID" value="POM83071.1"/>
    <property type="molecule type" value="Genomic_DNA"/>
</dbReference>
<sequence>MDNLNGVRVLYLHGKKQIEEIVGVSYIRSPDLRYQTLIIRSKTSYVAISLLIFIVLIIVEFLVSFNLGLKIVLPILMRCANVAKDIIEKNILAFKPEIIMTSDFSAVSVSKVNSRISKIPVIMFSPSIINFRRFTFSRMELEPERFQSLMIVQSLNDKIVPTRDIMELVSGFDETQVRTHFVQGVGTLLPTYGSLSSEQLRMYMVEVLQMASEDNGIANGFQSNNVTEMQRFGSKSDAMEQGINKLVSNRLQTMHTFTNYNYGINLPSLRKPISLISKSPRNSYSKYKSLSSELRDSGYNQDNELDENEQSPLIDSREKLTPRSIYNPKPSSASELFSQLENIKEDDSSEYYSDKS</sequence>
<feature type="compositionally biased region" description="Low complexity" evidence="1">
    <location>
        <begin position="283"/>
        <end position="292"/>
    </location>
</feature>
<keyword evidence="2" id="KW-0472">Membrane</keyword>